<keyword evidence="3" id="KW-1185">Reference proteome</keyword>
<name>A0ABM9BKS3_9BACL</name>
<organism evidence="2 3">
    <name type="scientific">Paenibacillus pseudetheri</name>
    <dbReference type="NCBI Taxonomy" id="2897682"/>
    <lineage>
        <taxon>Bacteria</taxon>
        <taxon>Bacillati</taxon>
        <taxon>Bacillota</taxon>
        <taxon>Bacilli</taxon>
        <taxon>Bacillales</taxon>
        <taxon>Paenibacillaceae</taxon>
        <taxon>Paenibacillus</taxon>
    </lineage>
</organism>
<feature type="domain" description="PA14" evidence="1">
    <location>
        <begin position="330"/>
        <end position="467"/>
    </location>
</feature>
<dbReference type="SMART" id="SM00758">
    <property type="entry name" value="PA14"/>
    <property type="match status" value="4"/>
</dbReference>
<comment type="caution">
    <text evidence="2">The sequence shown here is derived from an EMBL/GenBank/DDBJ whole genome shotgun (WGS) entry which is preliminary data.</text>
</comment>
<gene>
    <name evidence="2" type="ORF">PAECIP111894_05803</name>
</gene>
<dbReference type="Pfam" id="PF07691">
    <property type="entry name" value="PA14"/>
    <property type="match status" value="4"/>
</dbReference>
<dbReference type="InterPro" id="IPR011658">
    <property type="entry name" value="PA14_dom"/>
</dbReference>
<dbReference type="SUPFAM" id="SSF56988">
    <property type="entry name" value="Anthrax protective antigen"/>
    <property type="match status" value="4"/>
</dbReference>
<dbReference type="Gene3D" id="3.90.182.10">
    <property type="entry name" value="Toxin - Anthrax Protective Antigen,domain 1"/>
    <property type="match status" value="4"/>
</dbReference>
<proteinExistence type="predicted"/>
<dbReference type="InterPro" id="IPR037524">
    <property type="entry name" value="PA14/GLEYA"/>
</dbReference>
<feature type="domain" description="PA14" evidence="1">
    <location>
        <begin position="474"/>
        <end position="611"/>
    </location>
</feature>
<reference evidence="2" key="1">
    <citation type="submission" date="2021-12" db="EMBL/GenBank/DDBJ databases">
        <authorList>
            <person name="Criscuolo A."/>
        </authorList>
    </citation>
    <scope>NUCLEOTIDE SEQUENCE</scope>
    <source>
        <strain evidence="2">CIP111894</strain>
    </source>
</reference>
<accession>A0ABM9BKS3</accession>
<evidence type="ECO:0000313" key="3">
    <source>
        <dbReference type="Proteomes" id="UP000838749"/>
    </source>
</evidence>
<evidence type="ECO:0000259" key="1">
    <source>
        <dbReference type="PROSITE" id="PS51820"/>
    </source>
</evidence>
<feature type="domain" description="PA14" evidence="1">
    <location>
        <begin position="42"/>
        <end position="179"/>
    </location>
</feature>
<dbReference type="PROSITE" id="PS51820">
    <property type="entry name" value="PA14"/>
    <property type="match status" value="4"/>
</dbReference>
<dbReference type="EMBL" id="CAKMAB010000061">
    <property type="protein sequence ID" value="CAH1059591.1"/>
    <property type="molecule type" value="Genomic_DNA"/>
</dbReference>
<sequence length="658" mass="73637">MSFLKKVSLSCFTVVLIFIFCEILRTNDLLQPVVSPNLAGAAASNGLKGEYYNNMDLTGLTLTRTDSNVDFSWGLGSPNSSIGEDSFSVRWTGTVKPKYSQTYTFYMVADDGVRLWVNGQLLIDKWVTQASELTSLPITLTAEKNYDIRIEYFENGGGATAILQWASPSQSKQVVPQSQLNPPVEVSGIGLKGEYYDNINLSGLKLTRTDINLNFNWGLSSPAPSLGADTFSVRWTGTIKPKYSETYTYYMIADDGVRLWIDGQLLIDTWVTQASELKSLPITLMAGQNYDIRIEYFENGGAATAILQWSSPSQTKQIVPQTQLYPPAEISGTGLKGEYYDNMDLTGLKLTRTDADLNYNWGAGSPDDSIGTDTFSIRWTGTLKPKYSEIYTFYLNADDGVRLWIDGKLLLNRWENQSGQFESSPISLIADQQYDIQIEYFENLGDAAIGLLWTSPSQTKQFIPQSQLYLPAKLAGVGLIGEYYDNIDLTDLKLTRTDPAIHFGWGLGSPDASIDGDTFSARWTGTIRPMYNETYTFYFNSDDGARLWVNGQLIIDQWVTQASELTSLPISLIADQNYDIRIEYFENSGGANAILSWSSASQIKQIVPQSKLFLPYKTYTPVEYHYNAGGRIEYIRYSDGTVVHYYYDANGNLIRKNL</sequence>
<dbReference type="RefSeq" id="WP_234541638.1">
    <property type="nucleotide sequence ID" value="NZ_CAKMAB010000061.1"/>
</dbReference>
<dbReference type="Proteomes" id="UP000838749">
    <property type="component" value="Unassembled WGS sequence"/>
</dbReference>
<protein>
    <recommendedName>
        <fullName evidence="1">PA14 domain-containing protein</fullName>
    </recommendedName>
</protein>
<feature type="domain" description="PA14" evidence="1">
    <location>
        <begin position="186"/>
        <end position="323"/>
    </location>
</feature>
<evidence type="ECO:0000313" key="2">
    <source>
        <dbReference type="EMBL" id="CAH1059591.1"/>
    </source>
</evidence>